<dbReference type="PANTHER" id="PTHR21593">
    <property type="entry name" value="PRION-LIKE- Q/N-RICH -DOMAIN-BEARING PROTEIN PROTEIN"/>
    <property type="match status" value="1"/>
</dbReference>
<feature type="compositionally biased region" description="Basic and acidic residues" evidence="2">
    <location>
        <begin position="397"/>
        <end position="417"/>
    </location>
</feature>
<dbReference type="Proteomes" id="UP000036681">
    <property type="component" value="Unplaced"/>
</dbReference>
<keyword evidence="4" id="KW-1185">Reference proteome</keyword>
<protein>
    <submittedName>
        <fullName evidence="5">ANIS5_cation-bd domain-containing protein</fullName>
    </submittedName>
</protein>
<proteinExistence type="predicted"/>
<evidence type="ECO:0000313" key="5">
    <source>
        <dbReference type="WBParaSite" id="ALUE_0001130501-mRNA-1"/>
    </source>
</evidence>
<sequence length="417" mass="46045">MYCKNRNFLAYPLASLSFYVLFNNCPANAGKISNIRFVYINNARREVSIDFDCTSTMKCIFVVAVIAWFVSDGTTVNAQPFGDPELHRGFHGHGSISHVQTQISSEHPRFRFFGICSRPHRHGHRRLPDFLKNVTQEVFKEFCDIVKNENLTKAQLEQQLTEWAQKQGGDVEEQFKKFVEEKKQKWSNIQQKVQELIANVSQFIGEVEAIHGDMNLTRREEKEKVLELVKTTERAVLAVAMKIGAELGFFFGEHGRRPCPGCGPWFPHPQPRFPHHGPHFDPRVFGGAPQFPGDDSGPFGENGLFEPNGPFGPNGNPPQIGPFGPNGNPGQGGPFGSNGNLPQSGPFGPNGNPGQGGPFGPNSNSWQGGPFGPSGNPPQGGNLGQNSPFGRNGPFGGRDERPFENDAEWEKPEVIVI</sequence>
<feature type="coiled-coil region" evidence="1">
    <location>
        <begin position="146"/>
        <end position="199"/>
    </location>
</feature>
<feature type="compositionally biased region" description="Low complexity" evidence="2">
    <location>
        <begin position="360"/>
        <end position="388"/>
    </location>
</feature>
<keyword evidence="1" id="KW-0175">Coiled coil</keyword>
<evidence type="ECO:0000259" key="3">
    <source>
        <dbReference type="Pfam" id="PF02520"/>
    </source>
</evidence>
<dbReference type="InterPro" id="IPR052823">
    <property type="entry name" value="SXP/RAL-2_related"/>
</dbReference>
<accession>A0A0M3I3Q4</accession>
<dbReference type="PANTHER" id="PTHR21593:SF36">
    <property type="entry name" value="DUF148 DOMAIN-CONTAINING PROTEIN-RELATED"/>
    <property type="match status" value="1"/>
</dbReference>
<organism evidence="4 5">
    <name type="scientific">Ascaris lumbricoides</name>
    <name type="common">Giant roundworm</name>
    <dbReference type="NCBI Taxonomy" id="6252"/>
    <lineage>
        <taxon>Eukaryota</taxon>
        <taxon>Metazoa</taxon>
        <taxon>Ecdysozoa</taxon>
        <taxon>Nematoda</taxon>
        <taxon>Chromadorea</taxon>
        <taxon>Rhabditida</taxon>
        <taxon>Spirurina</taxon>
        <taxon>Ascaridomorpha</taxon>
        <taxon>Ascaridoidea</taxon>
        <taxon>Ascarididae</taxon>
        <taxon>Ascaris</taxon>
    </lineage>
</organism>
<evidence type="ECO:0000313" key="4">
    <source>
        <dbReference type="Proteomes" id="UP000036681"/>
    </source>
</evidence>
<feature type="compositionally biased region" description="Low complexity" evidence="2">
    <location>
        <begin position="302"/>
        <end position="314"/>
    </location>
</feature>
<evidence type="ECO:0000256" key="2">
    <source>
        <dbReference type="SAM" id="MobiDB-lite"/>
    </source>
</evidence>
<feature type="domain" description="SXP/RAL-2 family protein Ani s 5-like cation-binding" evidence="3">
    <location>
        <begin position="140"/>
        <end position="236"/>
    </location>
</feature>
<dbReference type="Pfam" id="PF02520">
    <property type="entry name" value="ANIS5_cation-bd"/>
    <property type="match status" value="1"/>
</dbReference>
<feature type="compositionally biased region" description="Gly residues" evidence="2">
    <location>
        <begin position="327"/>
        <end position="336"/>
    </location>
</feature>
<dbReference type="WBParaSite" id="ALUE_0001130501-mRNA-1">
    <property type="protein sequence ID" value="ALUE_0001130501-mRNA-1"/>
    <property type="gene ID" value="ALUE_0001130501"/>
</dbReference>
<evidence type="ECO:0000256" key="1">
    <source>
        <dbReference type="SAM" id="Coils"/>
    </source>
</evidence>
<name>A0A0M3I3Q4_ASCLU</name>
<feature type="compositionally biased region" description="Low complexity" evidence="2">
    <location>
        <begin position="337"/>
        <end position="350"/>
    </location>
</feature>
<reference evidence="5" key="1">
    <citation type="submission" date="2017-02" db="UniProtKB">
        <authorList>
            <consortium name="WormBaseParasite"/>
        </authorList>
    </citation>
    <scope>IDENTIFICATION</scope>
</reference>
<dbReference type="AlphaFoldDB" id="A0A0M3I3Q4"/>
<dbReference type="InterPro" id="IPR003677">
    <property type="entry name" value="ANIS5_cation-bd"/>
</dbReference>
<feature type="region of interest" description="Disordered" evidence="2">
    <location>
        <begin position="293"/>
        <end position="417"/>
    </location>
</feature>